<dbReference type="PROSITE" id="PS50994">
    <property type="entry name" value="INTEGRASE"/>
    <property type="match status" value="1"/>
</dbReference>
<proteinExistence type="predicted"/>
<protein>
    <submittedName>
        <fullName evidence="2">IS3 family transposase</fullName>
    </submittedName>
</protein>
<sequence>MDEARAAGARLAPACRALGLTARTYQRWTGEGAVQADRRPQAERPTPAHALTEAEVAAVLEACHRPGWADLPPAQIIARLLDEEGRYIASEATFYRVLRAHGEQHHRGRAKAPVRQPKPTTYRADGPCEVWSWDVTWLGGPARGLFFYLYLILDLYSRKIVGWEVHERESAALGADLVERAVLAEGCINQPLVLHSDNGSPMKGATMLETLRRLEVEPSFSRPRVSNDNAYSEAVFRTCKYVPDYPTEGFGSLEAARAWVHGFVRWYNEENRHSRIRYVTPQQRHSGEDTAILAERQAIYEEARAANPGRWRGRTRDWTPAGSVWLNPERAFRSDTEEAAA</sequence>
<dbReference type="InterPro" id="IPR048020">
    <property type="entry name" value="Transpos_IS3"/>
</dbReference>
<name>A0ABV4TZ86_9GAMM</name>
<organism evidence="2 3">
    <name type="scientific">Thiohalorhabdus methylotrophus</name>
    <dbReference type="NCBI Taxonomy" id="3242694"/>
    <lineage>
        <taxon>Bacteria</taxon>
        <taxon>Pseudomonadati</taxon>
        <taxon>Pseudomonadota</taxon>
        <taxon>Gammaproteobacteria</taxon>
        <taxon>Thiohalorhabdales</taxon>
        <taxon>Thiohalorhabdaceae</taxon>
        <taxon>Thiohalorhabdus</taxon>
    </lineage>
</organism>
<dbReference type="InterPro" id="IPR001584">
    <property type="entry name" value="Integrase_cat-core"/>
</dbReference>
<dbReference type="Pfam" id="PF00665">
    <property type="entry name" value="rve"/>
    <property type="match status" value="1"/>
</dbReference>
<dbReference type="PANTHER" id="PTHR46889">
    <property type="entry name" value="TRANSPOSASE INSF FOR INSERTION SEQUENCE IS3B-RELATED"/>
    <property type="match status" value="1"/>
</dbReference>
<dbReference type="SUPFAM" id="SSF53098">
    <property type="entry name" value="Ribonuclease H-like"/>
    <property type="match status" value="1"/>
</dbReference>
<comment type="caution">
    <text evidence="2">The sequence shown here is derived from an EMBL/GenBank/DDBJ whole genome shotgun (WGS) entry which is preliminary data.</text>
</comment>
<evidence type="ECO:0000313" key="3">
    <source>
        <dbReference type="Proteomes" id="UP001575181"/>
    </source>
</evidence>
<dbReference type="Pfam" id="PF13565">
    <property type="entry name" value="HTH_32"/>
    <property type="match status" value="1"/>
</dbReference>
<keyword evidence="3" id="KW-1185">Reference proteome</keyword>
<evidence type="ECO:0000259" key="1">
    <source>
        <dbReference type="PROSITE" id="PS50994"/>
    </source>
</evidence>
<dbReference type="InterPro" id="IPR036397">
    <property type="entry name" value="RNaseH_sf"/>
</dbReference>
<dbReference type="RefSeq" id="WP_373657431.1">
    <property type="nucleotide sequence ID" value="NZ_JBGUAW010000037.1"/>
</dbReference>
<dbReference type="NCBIfam" id="NF033516">
    <property type="entry name" value="transpos_IS3"/>
    <property type="match status" value="1"/>
</dbReference>
<gene>
    <name evidence="2" type="ORF">ACERLL_17760</name>
</gene>
<dbReference type="InterPro" id="IPR012337">
    <property type="entry name" value="RNaseH-like_sf"/>
</dbReference>
<evidence type="ECO:0000313" key="2">
    <source>
        <dbReference type="EMBL" id="MFA9462643.1"/>
    </source>
</evidence>
<feature type="domain" description="Integrase catalytic" evidence="1">
    <location>
        <begin position="123"/>
        <end position="289"/>
    </location>
</feature>
<dbReference type="EMBL" id="JBGUAW010000037">
    <property type="protein sequence ID" value="MFA9462643.1"/>
    <property type="molecule type" value="Genomic_DNA"/>
</dbReference>
<dbReference type="Proteomes" id="UP001575181">
    <property type="component" value="Unassembled WGS sequence"/>
</dbReference>
<accession>A0ABV4TZ86</accession>
<dbReference type="InterPro" id="IPR050900">
    <property type="entry name" value="Transposase_IS3/IS150/IS904"/>
</dbReference>
<dbReference type="PANTHER" id="PTHR46889:SF5">
    <property type="entry name" value="INTEGRASE PROTEIN"/>
    <property type="match status" value="1"/>
</dbReference>
<dbReference type="Gene3D" id="3.30.420.10">
    <property type="entry name" value="Ribonuclease H-like superfamily/Ribonuclease H"/>
    <property type="match status" value="1"/>
</dbReference>
<reference evidence="2 3" key="1">
    <citation type="submission" date="2024-08" db="EMBL/GenBank/DDBJ databases">
        <title>Whole-genome sequencing of halo(alkali)philic microorganisms from hypersaline lakes.</title>
        <authorList>
            <person name="Sorokin D.Y."/>
            <person name="Merkel A.Y."/>
            <person name="Messina E."/>
            <person name="Yakimov M."/>
        </authorList>
    </citation>
    <scope>NUCLEOTIDE SEQUENCE [LARGE SCALE GENOMIC DNA]</scope>
    <source>
        <strain evidence="2 3">Cl-TMA</strain>
    </source>
</reference>